<dbReference type="Gene3D" id="3.30.450.20">
    <property type="entry name" value="PAS domain"/>
    <property type="match status" value="4"/>
</dbReference>
<evidence type="ECO:0000256" key="6">
    <source>
        <dbReference type="PROSITE-ProRule" id="PRU00169"/>
    </source>
</evidence>
<feature type="domain" description="PAS" evidence="10">
    <location>
        <begin position="492"/>
        <end position="562"/>
    </location>
</feature>
<comment type="catalytic activity">
    <reaction evidence="1">
        <text>ATP + protein L-histidine = ADP + protein N-phospho-L-histidine.</text>
        <dbReference type="EC" id="2.7.13.3"/>
    </reaction>
</comment>
<name>A0ABU3K915_9BACT</name>
<dbReference type="InterPro" id="IPR036097">
    <property type="entry name" value="HisK_dim/P_sf"/>
</dbReference>
<evidence type="ECO:0000256" key="3">
    <source>
        <dbReference type="ARBA" id="ARBA00022553"/>
    </source>
</evidence>
<dbReference type="PROSITE" id="PS50109">
    <property type="entry name" value="HIS_KIN"/>
    <property type="match status" value="1"/>
</dbReference>
<evidence type="ECO:0000256" key="7">
    <source>
        <dbReference type="SAM" id="Phobius"/>
    </source>
</evidence>
<dbReference type="InterPro" id="IPR003661">
    <property type="entry name" value="HisK_dim/P_dom"/>
</dbReference>
<feature type="transmembrane region" description="Helical" evidence="7">
    <location>
        <begin position="87"/>
        <end position="108"/>
    </location>
</feature>
<keyword evidence="4" id="KW-0808">Transferase</keyword>
<dbReference type="SUPFAM" id="SSF55874">
    <property type="entry name" value="ATPase domain of HSP90 chaperone/DNA topoisomerase II/histidine kinase"/>
    <property type="match status" value="1"/>
</dbReference>
<feature type="transmembrane region" description="Helical" evidence="7">
    <location>
        <begin position="40"/>
        <end position="67"/>
    </location>
</feature>
<dbReference type="SMART" id="SM00448">
    <property type="entry name" value="REC"/>
    <property type="match status" value="1"/>
</dbReference>
<keyword evidence="7" id="KW-1133">Transmembrane helix</keyword>
<dbReference type="Pfam" id="PF08447">
    <property type="entry name" value="PAS_3"/>
    <property type="match status" value="2"/>
</dbReference>
<reference evidence="12 13" key="1">
    <citation type="journal article" date="2023" name="ISME J.">
        <title>Cultivation and genomic characterization of novel and ubiquitous marine nitrite-oxidizing bacteria from the Nitrospirales.</title>
        <authorList>
            <person name="Mueller A.J."/>
            <person name="Daebeler A."/>
            <person name="Herbold C.W."/>
            <person name="Kirkegaard R.H."/>
            <person name="Daims H."/>
        </authorList>
    </citation>
    <scope>NUCLEOTIDE SEQUENCE [LARGE SCALE GENOMIC DNA]</scope>
    <source>
        <strain evidence="12 13">EB</strain>
    </source>
</reference>
<evidence type="ECO:0000256" key="1">
    <source>
        <dbReference type="ARBA" id="ARBA00000085"/>
    </source>
</evidence>
<dbReference type="Gene3D" id="3.40.50.2300">
    <property type="match status" value="1"/>
</dbReference>
<gene>
    <name evidence="12" type="ORF">PPG34_10605</name>
</gene>
<proteinExistence type="predicted"/>
<evidence type="ECO:0000256" key="2">
    <source>
        <dbReference type="ARBA" id="ARBA00012438"/>
    </source>
</evidence>
<dbReference type="PROSITE" id="PS50113">
    <property type="entry name" value="PAC"/>
    <property type="match status" value="4"/>
</dbReference>
<dbReference type="EC" id="2.7.13.3" evidence="2"/>
<dbReference type="NCBIfam" id="TIGR00229">
    <property type="entry name" value="sensory_box"/>
    <property type="match status" value="4"/>
</dbReference>
<dbReference type="PANTHER" id="PTHR43304:SF1">
    <property type="entry name" value="PAC DOMAIN-CONTAINING PROTEIN"/>
    <property type="match status" value="1"/>
</dbReference>
<dbReference type="InterPro" id="IPR005467">
    <property type="entry name" value="His_kinase_dom"/>
</dbReference>
<dbReference type="InterPro" id="IPR000014">
    <property type="entry name" value="PAS"/>
</dbReference>
<dbReference type="Pfam" id="PF02518">
    <property type="entry name" value="HATPase_c"/>
    <property type="match status" value="1"/>
</dbReference>
<dbReference type="SMART" id="SM00091">
    <property type="entry name" value="PAS"/>
    <property type="match status" value="4"/>
</dbReference>
<accession>A0ABU3K915</accession>
<feature type="domain" description="PAC" evidence="11">
    <location>
        <begin position="311"/>
        <end position="363"/>
    </location>
</feature>
<keyword evidence="3 6" id="KW-0597">Phosphoprotein</keyword>
<feature type="domain" description="PAC" evidence="11">
    <location>
        <begin position="565"/>
        <end position="618"/>
    </location>
</feature>
<dbReference type="InterPro" id="IPR011006">
    <property type="entry name" value="CheY-like_superfamily"/>
</dbReference>
<evidence type="ECO:0000259" key="11">
    <source>
        <dbReference type="PROSITE" id="PS50113"/>
    </source>
</evidence>
<keyword evidence="5" id="KW-0418">Kinase</keyword>
<protein>
    <recommendedName>
        <fullName evidence="2">histidine kinase</fullName>
        <ecNumber evidence="2">2.7.13.3</ecNumber>
    </recommendedName>
</protein>
<feature type="domain" description="PAS" evidence="10">
    <location>
        <begin position="364"/>
        <end position="437"/>
    </location>
</feature>
<dbReference type="InterPro" id="IPR013655">
    <property type="entry name" value="PAS_fold_3"/>
</dbReference>
<organism evidence="12 13">
    <name type="scientific">Candidatus Nitronereus thalassa</name>
    <dbReference type="NCBI Taxonomy" id="3020898"/>
    <lineage>
        <taxon>Bacteria</taxon>
        <taxon>Pseudomonadati</taxon>
        <taxon>Nitrospirota</taxon>
        <taxon>Nitrospiria</taxon>
        <taxon>Nitrospirales</taxon>
        <taxon>Nitrospiraceae</taxon>
        <taxon>Candidatus Nitronereus</taxon>
    </lineage>
</organism>
<dbReference type="SUPFAM" id="SSF55785">
    <property type="entry name" value="PYP-like sensor domain (PAS domain)"/>
    <property type="match status" value="4"/>
</dbReference>
<keyword evidence="7" id="KW-0812">Transmembrane</keyword>
<dbReference type="InterPro" id="IPR036890">
    <property type="entry name" value="HATPase_C_sf"/>
</dbReference>
<dbReference type="RefSeq" id="WP_313833261.1">
    <property type="nucleotide sequence ID" value="NZ_JAQOUE010000001.1"/>
</dbReference>
<dbReference type="PROSITE" id="PS50112">
    <property type="entry name" value="PAS"/>
    <property type="match status" value="2"/>
</dbReference>
<feature type="domain" description="Response regulatory" evidence="9">
    <location>
        <begin position="877"/>
        <end position="993"/>
    </location>
</feature>
<dbReference type="SUPFAM" id="SSF47384">
    <property type="entry name" value="Homodimeric domain of signal transducing histidine kinase"/>
    <property type="match status" value="1"/>
</dbReference>
<dbReference type="PANTHER" id="PTHR43304">
    <property type="entry name" value="PHYTOCHROME-LIKE PROTEIN CPH1"/>
    <property type="match status" value="1"/>
</dbReference>
<dbReference type="InterPro" id="IPR000700">
    <property type="entry name" value="PAS-assoc_C"/>
</dbReference>
<dbReference type="InterPro" id="IPR004358">
    <property type="entry name" value="Sig_transdc_His_kin-like_C"/>
</dbReference>
<dbReference type="Proteomes" id="UP001250932">
    <property type="component" value="Unassembled WGS sequence"/>
</dbReference>
<dbReference type="SMART" id="SM00387">
    <property type="entry name" value="HATPase_c"/>
    <property type="match status" value="1"/>
</dbReference>
<keyword evidence="13" id="KW-1185">Reference proteome</keyword>
<comment type="caution">
    <text evidence="12">The sequence shown here is derived from an EMBL/GenBank/DDBJ whole genome shotgun (WGS) entry which is preliminary data.</text>
</comment>
<dbReference type="InterPro" id="IPR001789">
    <property type="entry name" value="Sig_transdc_resp-reg_receiver"/>
</dbReference>
<feature type="transmembrane region" description="Helical" evidence="7">
    <location>
        <begin position="6"/>
        <end position="28"/>
    </location>
</feature>
<dbReference type="CDD" id="cd00156">
    <property type="entry name" value="REC"/>
    <property type="match status" value="1"/>
</dbReference>
<dbReference type="Gene3D" id="1.10.287.130">
    <property type="match status" value="1"/>
</dbReference>
<dbReference type="CDD" id="cd00130">
    <property type="entry name" value="PAS"/>
    <property type="match status" value="4"/>
</dbReference>
<evidence type="ECO:0000313" key="13">
    <source>
        <dbReference type="Proteomes" id="UP001250932"/>
    </source>
</evidence>
<dbReference type="EMBL" id="JAQOUE010000001">
    <property type="protein sequence ID" value="MDT7042803.1"/>
    <property type="molecule type" value="Genomic_DNA"/>
</dbReference>
<dbReference type="Gene3D" id="3.30.565.10">
    <property type="entry name" value="Histidine kinase-like ATPase, C-terminal domain"/>
    <property type="match status" value="1"/>
</dbReference>
<feature type="modified residue" description="4-aspartylphosphate" evidence="6">
    <location>
        <position position="928"/>
    </location>
</feature>
<feature type="domain" description="PAC" evidence="11">
    <location>
        <begin position="189"/>
        <end position="241"/>
    </location>
</feature>
<evidence type="ECO:0000313" key="12">
    <source>
        <dbReference type="EMBL" id="MDT7042803.1"/>
    </source>
</evidence>
<dbReference type="Pfam" id="PF00072">
    <property type="entry name" value="Response_reg"/>
    <property type="match status" value="1"/>
</dbReference>
<dbReference type="CDD" id="cd00082">
    <property type="entry name" value="HisKA"/>
    <property type="match status" value="1"/>
</dbReference>
<dbReference type="Pfam" id="PF13426">
    <property type="entry name" value="PAS_9"/>
    <property type="match status" value="1"/>
</dbReference>
<dbReference type="Pfam" id="PF08448">
    <property type="entry name" value="PAS_4"/>
    <property type="match status" value="1"/>
</dbReference>
<dbReference type="InterPro" id="IPR003594">
    <property type="entry name" value="HATPase_dom"/>
</dbReference>
<dbReference type="SUPFAM" id="SSF52172">
    <property type="entry name" value="CheY-like"/>
    <property type="match status" value="1"/>
</dbReference>
<evidence type="ECO:0000259" key="9">
    <source>
        <dbReference type="PROSITE" id="PS50110"/>
    </source>
</evidence>
<keyword evidence="7" id="KW-0472">Membrane</keyword>
<evidence type="ECO:0000259" key="8">
    <source>
        <dbReference type="PROSITE" id="PS50109"/>
    </source>
</evidence>
<dbReference type="InterPro" id="IPR035965">
    <property type="entry name" value="PAS-like_dom_sf"/>
</dbReference>
<dbReference type="SMART" id="SM00388">
    <property type="entry name" value="HisKA"/>
    <property type="match status" value="1"/>
</dbReference>
<evidence type="ECO:0000259" key="10">
    <source>
        <dbReference type="PROSITE" id="PS50112"/>
    </source>
</evidence>
<dbReference type="Pfam" id="PF00512">
    <property type="entry name" value="HisKA"/>
    <property type="match status" value="1"/>
</dbReference>
<dbReference type="PROSITE" id="PS50110">
    <property type="entry name" value="RESPONSE_REGULATORY"/>
    <property type="match status" value="1"/>
</dbReference>
<sequence>MIWNSTFLMAMVDVAIIIIVAASFLVTIRFRKKLKTLRANLGFSMIMAGLALTGLMYSTDLFAMFFLPGLTSSQAALTFMTDLHLNYSWLVTLFGTLMIFGGFTLTHLNMVRTLEKNQRYEQIVSGTNDFLAFIDCEFRYQEVNSSYLEAFDWKREEILGKTGAELFGAEAFHTVLRPAQAKCLAGENITYETWLNFPVLGRRCLDVHYTPFQEWDGSITGMIVAVRDVTERKAAEEKLLKWEHIFRFAGWGATIVDPKTNTMEAVNNAFAEMHGFDVEDLVGKPFEVVFAPECSNEISLHAEQAHIHGYHEYESLHVHKDGRRFPVQTNVTAFKNKEGEVLFRAATFQDLTSRKEAEGALKESEERFRQLAENVNALFYVQSADFETVLYINPAFEEIWGVPLEVGYNDANYWIQSIHPEDRERVKTAFINLVNGSTYEEEFRIFRPDGSVRWIYDRAKCVKNQDGEIYRVVGIAEDVTKKHEAQSAIRETQENFQMVCEAIPQQVWTAGPDGKLDYVNGRVCDYFQLPADQIVGEGWHQVVHPDDLSLCLQRWEHSLRTNLPYEVEFRLKQGEDQTYRHHIGRALPIFNSAGQVFKWFGTNTDITDFKKLEAQRRQGQKMEAIGTLAGGIAHDFNNVLGVILGFTDLAQQKARGHDALEKNLQEISRAGKRARDLVQHILTFSRQENIHKSPINLTSLIPDILSMVRATIPSTIEVRMMVPNAPKAILGDSTQIQQIILNLCSNAEYTMRETGGRLEVTLESVNFPNPRIFENTTLPPGPYLCLKVKDTGTGISKHDMSRIFDPFYTTKGVGEGTGLGLAVVHGIVSNHQGAISVESTEGKGTTFSVFFPEIDSIEISTENSPLAPPVGLEKPARILFVDDERPIAEIGKEVLESMGCQVEICTNGTEAYRRFQEDPDRFDMVISDQTMPGMTGDALAKALRTLRADLPIVLCTGFSHTMTPEKAKQTGIHAFLKKPVLKEDLIETLNQIL</sequence>
<feature type="domain" description="PAC" evidence="11">
    <location>
        <begin position="439"/>
        <end position="491"/>
    </location>
</feature>
<dbReference type="InterPro" id="IPR013656">
    <property type="entry name" value="PAS_4"/>
</dbReference>
<evidence type="ECO:0000256" key="5">
    <source>
        <dbReference type="ARBA" id="ARBA00022777"/>
    </source>
</evidence>
<dbReference type="InterPro" id="IPR001610">
    <property type="entry name" value="PAC"/>
</dbReference>
<dbReference type="PRINTS" id="PR00344">
    <property type="entry name" value="BCTRLSENSOR"/>
</dbReference>
<feature type="domain" description="Histidine kinase" evidence="8">
    <location>
        <begin position="631"/>
        <end position="855"/>
    </location>
</feature>
<dbReference type="InterPro" id="IPR052162">
    <property type="entry name" value="Sensor_kinase/Photoreceptor"/>
</dbReference>
<dbReference type="SMART" id="SM00086">
    <property type="entry name" value="PAC"/>
    <property type="match status" value="4"/>
</dbReference>
<evidence type="ECO:0000256" key="4">
    <source>
        <dbReference type="ARBA" id="ARBA00022679"/>
    </source>
</evidence>